<gene>
    <name evidence="4" type="primary">LOC101779810</name>
</gene>
<keyword evidence="2" id="KW-0808">Transferase</keyword>
<protein>
    <recommendedName>
        <fullName evidence="6">Agmatine coumaroyltransferase-2</fullName>
    </recommendedName>
</protein>
<sequence>MKITVNSSKAVKPATADAPRPDVVPLSVFDKVNFDTYVSVIYVFRPPTPPNAALEAGLARALAEYPEWAGRLGVDGRGNRAILLLNGEGARLVEATADVALDSVLPLSPAPEVRSLHPSEDGAEEVMLIQLTRFACGGLAVGFTAHHLVSDGRATNNFFLAWSQATRGVPVDPVPVHDRASFFKPRDPPRVEFDHSGVEFKKPEPAAAPLHSEAGNNVNDEVLVHKAHFSREFIARLKSQASPPGGRPCSTLRCVVAHLWRCITAARGLHAAGAATTSVCIAVDGRARMIHPVPDGYTGNVVLWARPTAAARDLVARPLRHAVELINRELARVDGSYFGSFVDFATSGAVEAEGLVPVADAAEMVLSPNIEVDSWLRIPFYDLDFGGSRPCFFMPSYLPVEGLLILVPSYYRDGSIDAYVTLFSRHMDAFKTLLVNGPTASVPIEIGPDTNTTGKITS</sequence>
<reference evidence="4" key="2">
    <citation type="submission" date="2018-08" db="UniProtKB">
        <authorList>
            <consortium name="EnsemblPlants"/>
        </authorList>
    </citation>
    <scope>IDENTIFICATION</scope>
    <source>
        <strain evidence="4">Yugu1</strain>
    </source>
</reference>
<keyword evidence="3" id="KW-0012">Acyltransferase</keyword>
<dbReference type="FunFam" id="3.30.559.10:FF:000014">
    <property type="entry name" value="Tryptamine hydroxycinnamoyl transferase"/>
    <property type="match status" value="1"/>
</dbReference>
<comment type="similarity">
    <text evidence="1">Belongs to the plant acyltransferase family.</text>
</comment>
<dbReference type="PANTHER" id="PTHR31642:SF240">
    <property type="entry name" value="AGMATINE COUMAROYLTRANSFERASE-2"/>
    <property type="match status" value="1"/>
</dbReference>
<evidence type="ECO:0000313" key="4">
    <source>
        <dbReference type="EnsemblPlants" id="KQL22217"/>
    </source>
</evidence>
<dbReference type="Gene3D" id="3.30.559.10">
    <property type="entry name" value="Chloramphenicol acetyltransferase-like domain"/>
    <property type="match status" value="2"/>
</dbReference>
<dbReference type="FunFam" id="3.30.559.10:FF:000008">
    <property type="entry name" value="Tryptamine hydroxycinnamoyl transferase"/>
    <property type="match status" value="1"/>
</dbReference>
<dbReference type="InterPro" id="IPR050317">
    <property type="entry name" value="Plant_Fungal_Acyltransferase"/>
</dbReference>
<evidence type="ECO:0008006" key="6">
    <source>
        <dbReference type="Google" id="ProtNLM"/>
    </source>
</evidence>
<evidence type="ECO:0000313" key="5">
    <source>
        <dbReference type="Proteomes" id="UP000004995"/>
    </source>
</evidence>
<evidence type="ECO:0000256" key="3">
    <source>
        <dbReference type="ARBA" id="ARBA00023315"/>
    </source>
</evidence>
<dbReference type="InterPro" id="IPR023213">
    <property type="entry name" value="CAT-like_dom_sf"/>
</dbReference>
<name>K4A2X4_SETIT</name>
<reference evidence="5" key="1">
    <citation type="journal article" date="2012" name="Nat. Biotechnol.">
        <title>Reference genome sequence of the model plant Setaria.</title>
        <authorList>
            <person name="Bennetzen J.L."/>
            <person name="Schmutz J."/>
            <person name="Wang H."/>
            <person name="Percifield R."/>
            <person name="Hawkins J."/>
            <person name="Pontaroli A.C."/>
            <person name="Estep M."/>
            <person name="Feng L."/>
            <person name="Vaughn J.N."/>
            <person name="Grimwood J."/>
            <person name="Jenkins J."/>
            <person name="Barry K."/>
            <person name="Lindquist E."/>
            <person name="Hellsten U."/>
            <person name="Deshpande S."/>
            <person name="Wang X."/>
            <person name="Wu X."/>
            <person name="Mitros T."/>
            <person name="Triplett J."/>
            <person name="Yang X."/>
            <person name="Ye C.Y."/>
            <person name="Mauro-Herrera M."/>
            <person name="Wang L."/>
            <person name="Li P."/>
            <person name="Sharma M."/>
            <person name="Sharma R."/>
            <person name="Ronald P.C."/>
            <person name="Panaud O."/>
            <person name="Kellogg E.A."/>
            <person name="Brutnell T.P."/>
            <person name="Doust A.N."/>
            <person name="Tuskan G.A."/>
            <person name="Rokhsar D."/>
            <person name="Devos K.M."/>
        </authorList>
    </citation>
    <scope>NUCLEOTIDE SEQUENCE [LARGE SCALE GENOMIC DNA]</scope>
    <source>
        <strain evidence="5">cv. Yugu1</strain>
    </source>
</reference>
<dbReference type="Pfam" id="PF02458">
    <property type="entry name" value="Transferase"/>
    <property type="match status" value="1"/>
</dbReference>
<dbReference type="EMBL" id="AGNK02000631">
    <property type="status" value="NOT_ANNOTATED_CDS"/>
    <property type="molecule type" value="Genomic_DNA"/>
</dbReference>
<accession>K4A2X4</accession>
<organism evidence="4 5">
    <name type="scientific">Setaria italica</name>
    <name type="common">Foxtail millet</name>
    <name type="synonym">Panicum italicum</name>
    <dbReference type="NCBI Taxonomy" id="4555"/>
    <lineage>
        <taxon>Eukaryota</taxon>
        <taxon>Viridiplantae</taxon>
        <taxon>Streptophyta</taxon>
        <taxon>Embryophyta</taxon>
        <taxon>Tracheophyta</taxon>
        <taxon>Spermatophyta</taxon>
        <taxon>Magnoliopsida</taxon>
        <taxon>Liliopsida</taxon>
        <taxon>Poales</taxon>
        <taxon>Poaceae</taxon>
        <taxon>PACMAD clade</taxon>
        <taxon>Panicoideae</taxon>
        <taxon>Panicodae</taxon>
        <taxon>Paniceae</taxon>
        <taxon>Cenchrinae</taxon>
        <taxon>Setaria</taxon>
    </lineage>
</organism>
<evidence type="ECO:0000256" key="1">
    <source>
        <dbReference type="ARBA" id="ARBA00009861"/>
    </source>
</evidence>
<keyword evidence="5" id="KW-1185">Reference proteome</keyword>
<dbReference type="EnsemblPlants" id="KQL22217">
    <property type="protein sequence ID" value="KQL22217"/>
    <property type="gene ID" value="SETIT_033226mg"/>
</dbReference>
<dbReference type="AlphaFoldDB" id="K4A2X4"/>
<dbReference type="PANTHER" id="PTHR31642">
    <property type="entry name" value="TRICHOTHECENE 3-O-ACETYLTRANSFERASE"/>
    <property type="match status" value="1"/>
</dbReference>
<dbReference type="HOGENOM" id="CLU_014546_6_2_1"/>
<dbReference type="eggNOG" id="ENOG502QTU2">
    <property type="taxonomic scope" value="Eukaryota"/>
</dbReference>
<dbReference type="Proteomes" id="UP000004995">
    <property type="component" value="Unassembled WGS sequence"/>
</dbReference>
<evidence type="ECO:0000256" key="2">
    <source>
        <dbReference type="ARBA" id="ARBA00022679"/>
    </source>
</evidence>
<dbReference type="OMA" id="TEASANC"/>
<dbReference type="InParanoid" id="K4A2X4"/>
<dbReference type="Gramene" id="KQL22217">
    <property type="protein sequence ID" value="KQL22217"/>
    <property type="gene ID" value="SETIT_033226mg"/>
</dbReference>
<dbReference type="GO" id="GO:0016747">
    <property type="term" value="F:acyltransferase activity, transferring groups other than amino-acyl groups"/>
    <property type="evidence" value="ECO:0000318"/>
    <property type="project" value="GO_Central"/>
</dbReference>
<proteinExistence type="inferred from homology"/>